<dbReference type="SMART" id="SM00267">
    <property type="entry name" value="GGDEF"/>
    <property type="match status" value="1"/>
</dbReference>
<keyword evidence="4" id="KW-1133">Transmembrane helix</keyword>
<dbReference type="Proteomes" id="UP000177515">
    <property type="component" value="Chromosome 2"/>
</dbReference>
<feature type="transmembrane region" description="Helical" evidence="4">
    <location>
        <begin position="12"/>
        <end position="32"/>
    </location>
</feature>
<dbReference type="EMBL" id="CP017755">
    <property type="protein sequence ID" value="AOZ09564.1"/>
    <property type="molecule type" value="Genomic_DNA"/>
</dbReference>
<dbReference type="SUPFAM" id="SSF55073">
    <property type="entry name" value="Nucleotide cyclase"/>
    <property type="match status" value="1"/>
</dbReference>
<dbReference type="Gene3D" id="3.30.70.270">
    <property type="match status" value="1"/>
</dbReference>
<evidence type="ECO:0000256" key="1">
    <source>
        <dbReference type="ARBA" id="ARBA00012528"/>
    </source>
</evidence>
<evidence type="ECO:0000313" key="6">
    <source>
        <dbReference type="EMBL" id="AOZ09564.1"/>
    </source>
</evidence>
<dbReference type="InterPro" id="IPR050469">
    <property type="entry name" value="Diguanylate_Cyclase"/>
</dbReference>
<feature type="transmembrane region" description="Helical" evidence="4">
    <location>
        <begin position="67"/>
        <end position="88"/>
    </location>
</feature>
<dbReference type="InterPro" id="IPR000160">
    <property type="entry name" value="GGDEF_dom"/>
</dbReference>
<comment type="catalytic activity">
    <reaction evidence="2">
        <text>2 GTP = 3',3'-c-di-GMP + 2 diphosphate</text>
        <dbReference type="Rhea" id="RHEA:24898"/>
        <dbReference type="ChEBI" id="CHEBI:33019"/>
        <dbReference type="ChEBI" id="CHEBI:37565"/>
        <dbReference type="ChEBI" id="CHEBI:58805"/>
        <dbReference type="EC" id="2.7.7.65"/>
    </reaction>
</comment>
<dbReference type="InterPro" id="IPR029787">
    <property type="entry name" value="Nucleotide_cyclase"/>
</dbReference>
<feature type="transmembrane region" description="Helical" evidence="4">
    <location>
        <begin position="196"/>
        <end position="216"/>
    </location>
</feature>
<dbReference type="EC" id="2.7.7.65" evidence="1"/>
<evidence type="ECO:0000256" key="2">
    <source>
        <dbReference type="ARBA" id="ARBA00034247"/>
    </source>
</evidence>
<dbReference type="Pfam" id="PF00990">
    <property type="entry name" value="GGDEF"/>
    <property type="match status" value="1"/>
</dbReference>
<evidence type="ECO:0000313" key="7">
    <source>
        <dbReference type="Proteomes" id="UP000177515"/>
    </source>
</evidence>
<evidence type="ECO:0000256" key="3">
    <source>
        <dbReference type="SAM" id="MobiDB-lite"/>
    </source>
</evidence>
<keyword evidence="7" id="KW-1185">Reference proteome</keyword>
<proteinExistence type="predicted"/>
<name>A0ABN4TSV8_9BURK</name>
<evidence type="ECO:0000259" key="5">
    <source>
        <dbReference type="PROSITE" id="PS50887"/>
    </source>
</evidence>
<evidence type="ECO:0000256" key="4">
    <source>
        <dbReference type="SAM" id="Phobius"/>
    </source>
</evidence>
<organism evidence="6 7">
    <name type="scientific">Cupriavidus malaysiensis</name>
    <dbReference type="NCBI Taxonomy" id="367825"/>
    <lineage>
        <taxon>Bacteria</taxon>
        <taxon>Pseudomonadati</taxon>
        <taxon>Pseudomonadota</taxon>
        <taxon>Betaproteobacteria</taxon>
        <taxon>Burkholderiales</taxon>
        <taxon>Burkholderiaceae</taxon>
        <taxon>Cupriavidus</taxon>
    </lineage>
</organism>
<accession>A0ABN4TSV8</accession>
<feature type="transmembrane region" description="Helical" evidence="4">
    <location>
        <begin position="125"/>
        <end position="147"/>
    </location>
</feature>
<sequence>MSPWLPKLDLPTALLFAGISYALLAAVVFTLWQGSLGRRGGGWWLWNEVVLAVGTLILLTTPVLPRWLVLSLSNILLFFSLPLLGAGLNDFLHRAARTEVLWLWAMGVAAASLWVLTYVTDAGYTARSVAVTAGLTLQGVALFSVVAKHGDRLPTAARRLFQGALIVLLLTCLERLGRLAYSDTASPVAAIPDALLLTLAGQVANFAFVCAMLIFLHTEQQEKLLLVQQQLEFRANTDSLTGVASRSHFEATAAGWLAHAALQDQPLALMLLDVDRFKEVNDRFGHLAGDQVLRELGALLRALAGADGLSGRLGGDEFAVLVGSPEAEAVHEMAARLHQLAACVHLPDGQPLRLSIGAVRFRLGETFDEAYARADRGLYDAKQGGPARPRRSIMAANDAAA</sequence>
<reference evidence="6 7" key="1">
    <citation type="submission" date="2016-10" db="EMBL/GenBank/DDBJ databases">
        <title>Complete genome sequences of three Cupriavidus strains isolated from various Malaysian environments.</title>
        <authorList>
            <person name="Abdullah A.A.-A."/>
            <person name="Shafie N.A.H."/>
            <person name="Lau N.S."/>
        </authorList>
    </citation>
    <scope>NUCLEOTIDE SEQUENCE [LARGE SCALE GENOMIC DNA]</scope>
    <source>
        <strain evidence="6 7">USMAA1020</strain>
    </source>
</reference>
<feature type="domain" description="GGDEF" evidence="5">
    <location>
        <begin position="265"/>
        <end position="396"/>
    </location>
</feature>
<feature type="transmembrane region" description="Helical" evidence="4">
    <location>
        <begin position="44"/>
        <end position="61"/>
    </location>
</feature>
<dbReference type="InterPro" id="IPR043128">
    <property type="entry name" value="Rev_trsase/Diguanyl_cyclase"/>
</dbReference>
<dbReference type="PANTHER" id="PTHR45138">
    <property type="entry name" value="REGULATORY COMPONENTS OF SENSORY TRANSDUCTION SYSTEM"/>
    <property type="match status" value="1"/>
</dbReference>
<keyword evidence="4" id="KW-0812">Transmembrane</keyword>
<dbReference type="RefSeq" id="WP_071040023.1">
    <property type="nucleotide sequence ID" value="NZ_CP017755.1"/>
</dbReference>
<protein>
    <recommendedName>
        <fullName evidence="1">diguanylate cyclase</fullName>
        <ecNumber evidence="1">2.7.7.65</ecNumber>
    </recommendedName>
</protein>
<dbReference type="PANTHER" id="PTHR45138:SF9">
    <property type="entry name" value="DIGUANYLATE CYCLASE DGCM-RELATED"/>
    <property type="match status" value="1"/>
</dbReference>
<dbReference type="NCBIfam" id="TIGR00254">
    <property type="entry name" value="GGDEF"/>
    <property type="match status" value="1"/>
</dbReference>
<feature type="transmembrane region" description="Helical" evidence="4">
    <location>
        <begin position="100"/>
        <end position="119"/>
    </location>
</feature>
<dbReference type="PROSITE" id="PS50887">
    <property type="entry name" value="GGDEF"/>
    <property type="match status" value="1"/>
</dbReference>
<feature type="region of interest" description="Disordered" evidence="3">
    <location>
        <begin position="382"/>
        <end position="401"/>
    </location>
</feature>
<feature type="transmembrane region" description="Helical" evidence="4">
    <location>
        <begin position="159"/>
        <end position="176"/>
    </location>
</feature>
<keyword evidence="4" id="KW-0472">Membrane</keyword>
<dbReference type="CDD" id="cd01949">
    <property type="entry name" value="GGDEF"/>
    <property type="match status" value="1"/>
</dbReference>
<gene>
    <name evidence="6" type="ORF">BKK80_27905</name>
</gene>